<dbReference type="Gene3D" id="3.40.1360.10">
    <property type="match status" value="1"/>
</dbReference>
<organism evidence="9 10">
    <name type="scientific">Thermus filiformis</name>
    <dbReference type="NCBI Taxonomy" id="276"/>
    <lineage>
        <taxon>Bacteria</taxon>
        <taxon>Thermotogati</taxon>
        <taxon>Deinococcota</taxon>
        <taxon>Deinococci</taxon>
        <taxon>Thermales</taxon>
        <taxon>Thermaceae</taxon>
        <taxon>Thermus</taxon>
    </lineage>
</organism>
<proteinExistence type="inferred from homology"/>
<comment type="similarity">
    <text evidence="7">Belongs to the RecR family.</text>
</comment>
<keyword evidence="3 7" id="KW-0863">Zinc-finger</keyword>
<protein>
    <recommendedName>
        <fullName evidence="7">Recombination protein RecR</fullName>
    </recommendedName>
</protein>
<evidence type="ECO:0000256" key="7">
    <source>
        <dbReference type="HAMAP-Rule" id="MF_00017"/>
    </source>
</evidence>
<dbReference type="EMBL" id="JPSL02000040">
    <property type="protein sequence ID" value="KGQ22939.1"/>
    <property type="molecule type" value="Genomic_DNA"/>
</dbReference>
<dbReference type="RefSeq" id="WP_038060719.1">
    <property type="nucleotide sequence ID" value="NZ_JPSL02000040.1"/>
</dbReference>
<dbReference type="Pfam" id="PF21176">
    <property type="entry name" value="RecR_HhH"/>
    <property type="match status" value="1"/>
</dbReference>
<dbReference type="PROSITE" id="PS01300">
    <property type="entry name" value="RECR"/>
    <property type="match status" value="1"/>
</dbReference>
<dbReference type="SMART" id="SM00493">
    <property type="entry name" value="TOPRIM"/>
    <property type="match status" value="1"/>
</dbReference>
<dbReference type="GO" id="GO:0003677">
    <property type="term" value="F:DNA binding"/>
    <property type="evidence" value="ECO:0007669"/>
    <property type="project" value="UniProtKB-UniRule"/>
</dbReference>
<keyword evidence="4 7" id="KW-0862">Zinc</keyword>
<dbReference type="Pfam" id="PF21175">
    <property type="entry name" value="RecR_C"/>
    <property type="match status" value="1"/>
</dbReference>
<dbReference type="GO" id="GO:0008270">
    <property type="term" value="F:zinc ion binding"/>
    <property type="evidence" value="ECO:0007669"/>
    <property type="project" value="UniProtKB-KW"/>
</dbReference>
<dbReference type="PANTHER" id="PTHR30446">
    <property type="entry name" value="RECOMBINATION PROTEIN RECR"/>
    <property type="match status" value="1"/>
</dbReference>
<dbReference type="InterPro" id="IPR034137">
    <property type="entry name" value="TOPRIM_RecR"/>
</dbReference>
<evidence type="ECO:0000256" key="5">
    <source>
        <dbReference type="ARBA" id="ARBA00023172"/>
    </source>
</evidence>
<dbReference type="InterPro" id="IPR023627">
    <property type="entry name" value="Rcmb_RecR"/>
</dbReference>
<dbReference type="NCBIfam" id="TIGR00615">
    <property type="entry name" value="recR"/>
    <property type="match status" value="1"/>
</dbReference>
<evidence type="ECO:0000313" key="10">
    <source>
        <dbReference type="Proteomes" id="UP000030364"/>
    </source>
</evidence>
<feature type="domain" description="Toprim" evidence="8">
    <location>
        <begin position="78"/>
        <end position="171"/>
    </location>
</feature>
<dbReference type="SUPFAM" id="SSF111304">
    <property type="entry name" value="Recombination protein RecR"/>
    <property type="match status" value="1"/>
</dbReference>
<keyword evidence="10" id="KW-1185">Reference proteome</keyword>
<dbReference type="Gene3D" id="6.10.250.240">
    <property type="match status" value="1"/>
</dbReference>
<keyword evidence="1 7" id="KW-0479">Metal-binding</keyword>
<dbReference type="STRING" id="276.THFILI_09080"/>
<dbReference type="Proteomes" id="UP000030364">
    <property type="component" value="Unassembled WGS sequence"/>
</dbReference>
<keyword evidence="6 7" id="KW-0234">DNA repair</keyword>
<reference evidence="9 10" key="1">
    <citation type="journal article" date="2015" name="Genome Announc.">
        <title>Draft Genome Sequence of the Thermophile Thermus filiformis ATCC 43280, Producer of Carotenoid-(Di)glucoside-Branched Fatty Acid (Di)esters and Source of Hyperthermostable Enzymes of Biotechnological Interest.</title>
        <authorList>
            <person name="Mandelli F."/>
            <person name="Oliveira Ramires B."/>
            <person name="Couger M.B."/>
            <person name="Paixao D.A."/>
            <person name="Camilo C.M."/>
            <person name="Polikarpov I."/>
            <person name="Prade R."/>
            <person name="Riano-Pachon D.M."/>
            <person name="Squina F.M."/>
        </authorList>
    </citation>
    <scope>NUCLEOTIDE SEQUENCE [LARGE SCALE GENOMIC DNA]</scope>
    <source>
        <strain evidence="9 10">ATCC 43280</strain>
    </source>
</reference>
<dbReference type="AlphaFoldDB" id="A0A0A2XCP2"/>
<evidence type="ECO:0000259" key="8">
    <source>
        <dbReference type="PROSITE" id="PS50880"/>
    </source>
</evidence>
<evidence type="ECO:0000256" key="4">
    <source>
        <dbReference type="ARBA" id="ARBA00022833"/>
    </source>
</evidence>
<dbReference type="GO" id="GO:0006281">
    <property type="term" value="P:DNA repair"/>
    <property type="evidence" value="ECO:0007669"/>
    <property type="project" value="UniProtKB-UniRule"/>
</dbReference>
<feature type="zinc finger region" description="C4-type" evidence="7">
    <location>
        <begin position="55"/>
        <end position="70"/>
    </location>
</feature>
<name>A0A0A2XCP2_THEFI</name>
<dbReference type="InterPro" id="IPR015967">
    <property type="entry name" value="Rcmb_RecR_Znf"/>
</dbReference>
<dbReference type="CDD" id="cd01025">
    <property type="entry name" value="TOPRIM_recR"/>
    <property type="match status" value="1"/>
</dbReference>
<dbReference type="InterPro" id="IPR006171">
    <property type="entry name" value="TOPRIM_dom"/>
</dbReference>
<dbReference type="PATRIC" id="fig|276.5.peg.199"/>
<sequence length="194" mass="20998">MRYPEPLLKLIRALSGLPGLGPKTAQKLALHLVFHPEAREGLKEALKEAEALSPCPVCGNLSLGGLCAICQDESRDRRLLCVVESVQDLYALERSGEYSGLYHVLGGTLNPLEGVGPKELNLEALFARLEGVEEVILATGMTVEGEATALYLAEELKKRGVRTSRLAYGLPMGGSLEYVDEVTLSRALEGRRPV</sequence>
<keyword evidence="5 7" id="KW-0233">DNA recombination</keyword>
<accession>A0A0A2XCP2</accession>
<gene>
    <name evidence="7" type="primary">recR</name>
    <name evidence="9" type="ORF">THFILI_09080</name>
</gene>
<dbReference type="PANTHER" id="PTHR30446:SF0">
    <property type="entry name" value="RECOMBINATION PROTEIN RECR"/>
    <property type="match status" value="1"/>
</dbReference>
<evidence type="ECO:0000256" key="2">
    <source>
        <dbReference type="ARBA" id="ARBA00022763"/>
    </source>
</evidence>
<dbReference type="CDD" id="cd00080">
    <property type="entry name" value="H3TH_StructSpec-5'-nucleases"/>
    <property type="match status" value="1"/>
</dbReference>
<dbReference type="PROSITE" id="PS50880">
    <property type="entry name" value="TOPRIM"/>
    <property type="match status" value="1"/>
</dbReference>
<keyword evidence="2 7" id="KW-0227">DNA damage</keyword>
<dbReference type="Pfam" id="PF13662">
    <property type="entry name" value="Toprim_4"/>
    <property type="match status" value="1"/>
</dbReference>
<dbReference type="HAMAP" id="MF_00017">
    <property type="entry name" value="RecR"/>
    <property type="match status" value="1"/>
</dbReference>
<comment type="function">
    <text evidence="7">May play a role in DNA repair. It seems to be involved in an RecBC-independent recombinational process of DNA repair. It may act with RecF and RecO.</text>
</comment>
<dbReference type="Gene3D" id="1.10.8.420">
    <property type="entry name" value="RecR Domain 1"/>
    <property type="match status" value="1"/>
</dbReference>
<evidence type="ECO:0000256" key="1">
    <source>
        <dbReference type="ARBA" id="ARBA00022723"/>
    </source>
</evidence>
<evidence type="ECO:0000256" key="3">
    <source>
        <dbReference type="ARBA" id="ARBA00022771"/>
    </source>
</evidence>
<evidence type="ECO:0000313" key="9">
    <source>
        <dbReference type="EMBL" id="KGQ22939.1"/>
    </source>
</evidence>
<dbReference type="OrthoDB" id="9802672at2"/>
<dbReference type="GO" id="GO:0006310">
    <property type="term" value="P:DNA recombination"/>
    <property type="evidence" value="ECO:0007669"/>
    <property type="project" value="UniProtKB-UniRule"/>
</dbReference>
<comment type="caution">
    <text evidence="9">The sequence shown here is derived from an EMBL/GenBank/DDBJ whole genome shotgun (WGS) entry which is preliminary data.</text>
</comment>
<evidence type="ECO:0000256" key="6">
    <source>
        <dbReference type="ARBA" id="ARBA00023204"/>
    </source>
</evidence>
<dbReference type="InterPro" id="IPR000093">
    <property type="entry name" value="DNA_Rcmb_RecR"/>
</dbReference>